<gene>
    <name evidence="2" type="ORF">IMSHALPRED_000645</name>
</gene>
<reference evidence="2" key="1">
    <citation type="submission" date="2021-03" db="EMBL/GenBank/DDBJ databases">
        <authorList>
            <person name="Tagirdzhanova G."/>
        </authorList>
    </citation>
    <scope>NUCLEOTIDE SEQUENCE</scope>
</reference>
<evidence type="ECO:0000256" key="1">
    <source>
        <dbReference type="SAM" id="MobiDB-lite"/>
    </source>
</evidence>
<dbReference type="OrthoDB" id="5408347at2759"/>
<keyword evidence="3" id="KW-1185">Reference proteome</keyword>
<accession>A0A8H3G4J2</accession>
<evidence type="ECO:0000313" key="2">
    <source>
        <dbReference type="EMBL" id="CAF9938066.1"/>
    </source>
</evidence>
<feature type="compositionally biased region" description="Polar residues" evidence="1">
    <location>
        <begin position="1"/>
        <end position="15"/>
    </location>
</feature>
<evidence type="ECO:0000313" key="3">
    <source>
        <dbReference type="Proteomes" id="UP000664534"/>
    </source>
</evidence>
<organism evidence="2 3">
    <name type="scientific">Imshaugia aleurites</name>
    <dbReference type="NCBI Taxonomy" id="172621"/>
    <lineage>
        <taxon>Eukaryota</taxon>
        <taxon>Fungi</taxon>
        <taxon>Dikarya</taxon>
        <taxon>Ascomycota</taxon>
        <taxon>Pezizomycotina</taxon>
        <taxon>Lecanoromycetes</taxon>
        <taxon>OSLEUM clade</taxon>
        <taxon>Lecanoromycetidae</taxon>
        <taxon>Lecanorales</taxon>
        <taxon>Lecanorineae</taxon>
        <taxon>Parmeliaceae</taxon>
        <taxon>Imshaugia</taxon>
    </lineage>
</organism>
<protein>
    <submittedName>
        <fullName evidence="2">Uncharacterized protein</fullName>
    </submittedName>
</protein>
<proteinExistence type="predicted"/>
<sequence length="868" mass="96230">MSSFTQSRSAQVSDNSPCPRRSSGSSSLGCIPQRRILRDSLASFNVNSFPTVPELYELQIELDYQCLQIAAATDLRPTRYAKSDVNSVVAIAVFLSGPLSLARFPGTFLFQEAQLRALISCLALLHYHAVEALYPAQWDKLRTNIASFFQQISYQVLSPSKSTLPQRIRYAPNVYLIQLVSQYLSFIRRGDSVLPSVVGPVVKILFASVSLVGHQYNHVLEILEGLGELSSLWRTPQNKYKALCGLQEYTRLAASLRRESADAINAEQMRRAATTIISALLAKVGEMLLTEDSLSPLRLRKQWPKTRTIIGLGPPDLDQGYYVLGLLDCAAQLATLGDPGMFPVQFVDKVMSLILEDNVPEYRWKAIEILLSCRDTRRVQLQDIRTRIRSTLKPTLKETLLNEISAVHDILNDDEEANLRLNTSQSLAIDVGSPPYDDMPPNELLERPGQPIGMPIVPTVSFDPFPTIRTTETDWREPNLPSSKVRSTWSFSLSLHRAKTFGGRASFDFAGLSNDCKYAYLYHESRVSVFYLADLRTQSTESAYPPILDLGRDFTNSEPVFDVVMSGSFLVVITSLCVRFINIRNNHELEATSHGEWEPSGVACSENETRLVMALGQGQGNSLESSKGQIALFRYAPGTGPRKMSPCSTIKLPARNRPKRISLDADGRTLTCVTTIQNRLLVWHLNEDFSAAGEPFDFVKNHYRVERYETGITSTSLYTSPSQKHYILATTSPSSERHRNDGEWSFSLPLDCPLPIAGSDPSTTPRLRPPSHAIHNFEQFKNHRALRTGAVSQTHNMLAVMEVSGRISLLPLMAAEGGGVCGAGDGMMKVLEAWKGGSGGCLKFGGDGERLVAVDARGRGVVVEFERD</sequence>
<feature type="compositionally biased region" description="Low complexity" evidence="1">
    <location>
        <begin position="16"/>
        <end position="28"/>
    </location>
</feature>
<dbReference type="EMBL" id="CAJPDT010000105">
    <property type="protein sequence ID" value="CAF9938066.1"/>
    <property type="molecule type" value="Genomic_DNA"/>
</dbReference>
<comment type="caution">
    <text evidence="2">The sequence shown here is derived from an EMBL/GenBank/DDBJ whole genome shotgun (WGS) entry which is preliminary data.</text>
</comment>
<dbReference type="SUPFAM" id="SSF101908">
    <property type="entry name" value="Putative isomerase YbhE"/>
    <property type="match status" value="1"/>
</dbReference>
<dbReference type="AlphaFoldDB" id="A0A8H3G4J2"/>
<dbReference type="Proteomes" id="UP000664534">
    <property type="component" value="Unassembled WGS sequence"/>
</dbReference>
<name>A0A8H3G4J2_9LECA</name>
<feature type="region of interest" description="Disordered" evidence="1">
    <location>
        <begin position="1"/>
        <end position="28"/>
    </location>
</feature>